<sequence>MLGLETEYALISKNTNNFLSDQEFNGNFFLRLFPYSPYVLGQYANVFLPNGARVYIDTGEHPEYATPECQSAVSLITCDKAGQKMMERAEIFINECIKNPDSPVLPFNDQEFIDLRHKFKNRLDEKFYPVQIFRNNLSPHLNPAKENISWGSHENYMVSVDAEFPRIQNILTPFLISRQIYGGSGWLNPSKDNTAEFLYAQRPLVTCFQTSGTTTSARPIINTKNEPLADQFKFRRLHLIMGDSNMSPWSSWLKIKATSMVLDIIEDGEFMESKSFSDLQKPVIVFKEISSDLDFSYQFLVDGKQHTALSLQRMYLDLVCRYYLIDQRKEADEETKNAIKLWQLALDTIETRKYSLLAPFFDNFAKLHIFETILSKTGVSLKNSNRRQLRLGADISKDLFSYLKHIDISYHHIYEKESIYSIFQKSKTCRDLKRHLSEKLPLLKRAIASDQEIENAMTEPPPGRAKWRKKVMDLGTIPNQIPPVEYMHINWDNCQVRYKDAENISFSNSDPYCEMTDDLKRTLDRCQNQQ</sequence>
<dbReference type="GO" id="GO:0019941">
    <property type="term" value="P:modification-dependent protein catabolic process"/>
    <property type="evidence" value="ECO:0007669"/>
    <property type="project" value="InterPro"/>
</dbReference>
<protein>
    <recommendedName>
        <fullName evidence="3">Pup--protein ligase</fullName>
    </recommendedName>
</protein>
<dbReference type="PANTHER" id="PTHR42307:SF2">
    <property type="entry name" value="PUP DEAMIDASE_DEPUPYLASE"/>
    <property type="match status" value="1"/>
</dbReference>
<dbReference type="EMBL" id="MHQY01000017">
    <property type="protein sequence ID" value="OHA13777.1"/>
    <property type="molecule type" value="Genomic_DNA"/>
</dbReference>
<dbReference type="GO" id="GO:0010498">
    <property type="term" value="P:proteasomal protein catabolic process"/>
    <property type="evidence" value="ECO:0007669"/>
    <property type="project" value="InterPro"/>
</dbReference>
<name>A0A1G2LQ98_9BACT</name>
<proteinExistence type="predicted"/>
<gene>
    <name evidence="1" type="ORF">A3G49_02615</name>
</gene>
<organism evidence="1 2">
    <name type="scientific">Candidatus Sungbacteria bacterium RIFCSPLOWO2_12_FULL_41_11</name>
    <dbReference type="NCBI Taxonomy" id="1802286"/>
    <lineage>
        <taxon>Bacteria</taxon>
        <taxon>Candidatus Sungiibacteriota</taxon>
    </lineage>
</organism>
<dbReference type="GO" id="GO:0005524">
    <property type="term" value="F:ATP binding"/>
    <property type="evidence" value="ECO:0007669"/>
    <property type="project" value="TreeGrafter"/>
</dbReference>
<reference evidence="1 2" key="1">
    <citation type="journal article" date="2016" name="Nat. Commun.">
        <title>Thousands of microbial genomes shed light on interconnected biogeochemical processes in an aquifer system.</title>
        <authorList>
            <person name="Anantharaman K."/>
            <person name="Brown C.T."/>
            <person name="Hug L.A."/>
            <person name="Sharon I."/>
            <person name="Castelle C.J."/>
            <person name="Probst A.J."/>
            <person name="Thomas B.C."/>
            <person name="Singh A."/>
            <person name="Wilkins M.J."/>
            <person name="Karaoz U."/>
            <person name="Brodie E.L."/>
            <person name="Williams K.H."/>
            <person name="Hubbard S.S."/>
            <person name="Banfield J.F."/>
        </authorList>
    </citation>
    <scope>NUCLEOTIDE SEQUENCE [LARGE SCALE GENOMIC DNA]</scope>
</reference>
<dbReference type="GO" id="GO:0070490">
    <property type="term" value="P:protein pupylation"/>
    <property type="evidence" value="ECO:0007669"/>
    <property type="project" value="TreeGrafter"/>
</dbReference>
<evidence type="ECO:0000313" key="2">
    <source>
        <dbReference type="Proteomes" id="UP000177171"/>
    </source>
</evidence>
<dbReference type="AlphaFoldDB" id="A0A1G2LQ98"/>
<comment type="caution">
    <text evidence="1">The sequence shown here is derived from an EMBL/GenBank/DDBJ whole genome shotgun (WGS) entry which is preliminary data.</text>
</comment>
<dbReference type="InterPro" id="IPR004347">
    <property type="entry name" value="Pup_ligase/deamidase"/>
</dbReference>
<dbReference type="PANTHER" id="PTHR42307">
    <property type="entry name" value="PUP DEAMIDASE/DEPUPYLASE"/>
    <property type="match status" value="1"/>
</dbReference>
<evidence type="ECO:0000313" key="1">
    <source>
        <dbReference type="EMBL" id="OHA13777.1"/>
    </source>
</evidence>
<dbReference type="Proteomes" id="UP000177171">
    <property type="component" value="Unassembled WGS sequence"/>
</dbReference>
<evidence type="ECO:0008006" key="3">
    <source>
        <dbReference type="Google" id="ProtNLM"/>
    </source>
</evidence>
<accession>A0A1G2LQ98</accession>
<dbReference type="Pfam" id="PF03136">
    <property type="entry name" value="Pup_ligase"/>
    <property type="match status" value="1"/>
</dbReference>